<dbReference type="Proteomes" id="UP001501495">
    <property type="component" value="Unassembled WGS sequence"/>
</dbReference>
<keyword evidence="2" id="KW-1185">Reference proteome</keyword>
<reference evidence="2" key="1">
    <citation type="journal article" date="2019" name="Int. J. Syst. Evol. Microbiol.">
        <title>The Global Catalogue of Microorganisms (GCM) 10K type strain sequencing project: providing services to taxonomists for standard genome sequencing and annotation.</title>
        <authorList>
            <consortium name="The Broad Institute Genomics Platform"/>
            <consortium name="The Broad Institute Genome Sequencing Center for Infectious Disease"/>
            <person name="Wu L."/>
            <person name="Ma J."/>
        </authorList>
    </citation>
    <scope>NUCLEOTIDE SEQUENCE [LARGE SCALE GENOMIC DNA]</scope>
    <source>
        <strain evidence="2">JCM 16703</strain>
    </source>
</reference>
<dbReference type="SUPFAM" id="SSF53448">
    <property type="entry name" value="Nucleotide-diphospho-sugar transferases"/>
    <property type="match status" value="1"/>
</dbReference>
<dbReference type="CDD" id="cd00761">
    <property type="entry name" value="Glyco_tranf_GTA_type"/>
    <property type="match status" value="1"/>
</dbReference>
<gene>
    <name evidence="1" type="ORF">GCM10022215_31540</name>
</gene>
<accession>A0ABP7XS28</accession>
<evidence type="ECO:0000313" key="2">
    <source>
        <dbReference type="Proteomes" id="UP001501495"/>
    </source>
</evidence>
<dbReference type="EMBL" id="BAAAZH010000024">
    <property type="protein sequence ID" value="GAA4124123.1"/>
    <property type="molecule type" value="Genomic_DNA"/>
</dbReference>
<comment type="caution">
    <text evidence="1">The sequence shown here is derived from an EMBL/GenBank/DDBJ whole genome shotgun (WGS) entry which is preliminary data.</text>
</comment>
<dbReference type="InterPro" id="IPR029044">
    <property type="entry name" value="Nucleotide-diphossugar_trans"/>
</dbReference>
<name>A0ABP7XS28_9ACTN</name>
<sequence length="571" mass="60762">MSGRTAQLDAVRERLRSVRLRAVPETPAWEREPAPSVARPGVTVALAASERLRAGLADQWRTRPIDRHLTTVAGADLFLLELADRQVPGFGPADDPVLLQTVAAARAASVPVVVWITGGRPPSHRVARAAVTALLAQADQVYAADLVATWRRFAPEVRPLAPAASARRAPERTERGGVLVVSPGASDESAAGAVSVIVAPALRPLADVVEVRTLDPDLPPRGVLPESLAEAARPTSPAEVSDLAGRAGVLVDAPRRTPGDTWTLLAAAAAGTPVVSVVGLEAPAGVPVVAPGEASALRAEVVARVHQRELADREALRQRRAVLAAHTFGHRARTLLGEAEPPKPTVSAIVPTNRPHELETVLANAGRQSHPTELVLVLHGFEAPSDLVARAREHGVEHLVVRTAPRSLTLGACLNLGIEAAAGDLIAKMDDDNHYGVHYLADLSDALRAQGAGIAGKWAHHVWLRSSGAVVLRYPEAENRWVRRIQGGSMLFEGELARSLRFGDLPRAVDSDVLDRALADGVPIWSADRFNFVSVRGEDRSAHTWTVEDATFLTAAGRLAFYGDPRSHVEV</sequence>
<proteinExistence type="predicted"/>
<dbReference type="Gene3D" id="3.90.550.10">
    <property type="entry name" value="Spore Coat Polysaccharide Biosynthesis Protein SpsA, Chain A"/>
    <property type="match status" value="1"/>
</dbReference>
<protein>
    <recommendedName>
        <fullName evidence="3">Glycosyltransferase</fullName>
    </recommendedName>
</protein>
<evidence type="ECO:0000313" key="1">
    <source>
        <dbReference type="EMBL" id="GAA4124123.1"/>
    </source>
</evidence>
<dbReference type="RefSeq" id="WP_344734416.1">
    <property type="nucleotide sequence ID" value="NZ_BAAAZH010000024.1"/>
</dbReference>
<organism evidence="1 2">
    <name type="scientific">Nocardioides fonticola</name>
    <dbReference type="NCBI Taxonomy" id="450363"/>
    <lineage>
        <taxon>Bacteria</taxon>
        <taxon>Bacillati</taxon>
        <taxon>Actinomycetota</taxon>
        <taxon>Actinomycetes</taxon>
        <taxon>Propionibacteriales</taxon>
        <taxon>Nocardioidaceae</taxon>
        <taxon>Nocardioides</taxon>
    </lineage>
</organism>
<evidence type="ECO:0008006" key="3">
    <source>
        <dbReference type="Google" id="ProtNLM"/>
    </source>
</evidence>